<evidence type="ECO:0000256" key="1">
    <source>
        <dbReference type="SAM" id="MobiDB-lite"/>
    </source>
</evidence>
<dbReference type="InterPro" id="IPR000210">
    <property type="entry name" value="BTB/POZ_dom"/>
</dbReference>
<dbReference type="Proteomes" id="UP000676310">
    <property type="component" value="Unassembled WGS sequence"/>
</dbReference>
<dbReference type="Gene3D" id="1.10.472.10">
    <property type="entry name" value="Cyclin-like"/>
    <property type="match status" value="1"/>
</dbReference>
<dbReference type="OrthoDB" id="5304883at2759"/>
<dbReference type="EMBL" id="CAJRGZ010000015">
    <property type="protein sequence ID" value="CAG5149587.1"/>
    <property type="molecule type" value="Genomic_DNA"/>
</dbReference>
<dbReference type="GeneID" id="67013843"/>
<organism evidence="3 4">
    <name type="scientific">Alternaria atra</name>
    <dbReference type="NCBI Taxonomy" id="119953"/>
    <lineage>
        <taxon>Eukaryota</taxon>
        <taxon>Fungi</taxon>
        <taxon>Dikarya</taxon>
        <taxon>Ascomycota</taxon>
        <taxon>Pezizomycotina</taxon>
        <taxon>Dothideomycetes</taxon>
        <taxon>Pleosporomycetidae</taxon>
        <taxon>Pleosporales</taxon>
        <taxon>Pleosporineae</taxon>
        <taxon>Pleosporaceae</taxon>
        <taxon>Alternaria</taxon>
        <taxon>Alternaria sect. Ulocladioides</taxon>
    </lineage>
</organism>
<feature type="region of interest" description="Disordered" evidence="1">
    <location>
        <begin position="390"/>
        <end position="444"/>
    </location>
</feature>
<feature type="region of interest" description="Disordered" evidence="1">
    <location>
        <begin position="325"/>
        <end position="360"/>
    </location>
</feature>
<protein>
    <recommendedName>
        <fullName evidence="2">BTB domain-containing protein</fullName>
    </recommendedName>
</protein>
<evidence type="ECO:0000259" key="2">
    <source>
        <dbReference type="PROSITE" id="PS50097"/>
    </source>
</evidence>
<feature type="region of interest" description="Disordered" evidence="1">
    <location>
        <begin position="128"/>
        <end position="147"/>
    </location>
</feature>
<dbReference type="InterPro" id="IPR013922">
    <property type="entry name" value="Cyclin_PHO80-like"/>
</dbReference>
<dbReference type="PANTHER" id="PTHR47843">
    <property type="entry name" value="BTB DOMAIN-CONTAINING PROTEIN-RELATED"/>
    <property type="match status" value="1"/>
</dbReference>
<proteinExistence type="predicted"/>
<name>A0A8J2MXB5_9PLEO</name>
<keyword evidence="4" id="KW-1185">Reference proteome</keyword>
<dbReference type="AlphaFoldDB" id="A0A8J2MXB5"/>
<dbReference type="PROSITE" id="PS50097">
    <property type="entry name" value="BTB"/>
    <property type="match status" value="1"/>
</dbReference>
<comment type="caution">
    <text evidence="3">The sequence shown here is derived from an EMBL/GenBank/DDBJ whole genome shotgun (WGS) entry which is preliminary data.</text>
</comment>
<dbReference type="Pfam" id="PF08613">
    <property type="entry name" value="Cyclin"/>
    <property type="match status" value="1"/>
</dbReference>
<gene>
    <name evidence="3" type="ORF">ALTATR162_LOCUS2401</name>
</gene>
<reference evidence="3" key="1">
    <citation type="submission" date="2021-05" db="EMBL/GenBank/DDBJ databases">
        <authorList>
            <person name="Stam R."/>
        </authorList>
    </citation>
    <scope>NUCLEOTIDE SEQUENCE</scope>
    <source>
        <strain evidence="3">CS162</strain>
    </source>
</reference>
<dbReference type="PANTHER" id="PTHR47843:SF3">
    <property type="entry name" value="BTB DOMAIN-CONTAINING PROTEIN"/>
    <property type="match status" value="1"/>
</dbReference>
<dbReference type="InterPro" id="IPR011333">
    <property type="entry name" value="SKP1/BTB/POZ_sf"/>
</dbReference>
<feature type="compositionally biased region" description="Low complexity" evidence="1">
    <location>
        <begin position="16"/>
        <end position="30"/>
    </location>
</feature>
<sequence length="621" mass="68240">MADLEEHTPIAGTPIEDMGMAGADDAGAGAGEETTLLPEIEPETPKLVLFADLVKSPIVEVVVGSGDDRTTYSAHEAVLVKSPEFAKQVDKFAPGGPRQIVYTDCDIDAMGSVVEYLYTGEYFPKRTSGARDAPLEKDPRQPSTDNEGLGLLVHARIYTLADRLQLPELKSLAHSKIHRTASTAKGELAYARYVYKESNPEDATIRKPVAAFWATRSYSLRHDAEPEFRAMCLEFPQFSYDVLQLVLDQQEKKRGGDDGPSRIVTLTTLILTSKIHPTYYILHPTSILPTLLRYTFHLQLCHSAPPYKTVHPRRLVLAPVIQNQQTMDPPSAPNPAGDAGVLPHFNSLSLQDAPSPPANDNDLDVLTMSRETAMKLIARSIVAIANAAGDVPATPPLSRPGTPGGRENHLIRSHRRTASRPATPIPAEKENHQPTELAPPEAGHDEPVTIHDIGAGAQPESVQRANMARKFFSKTVPKVGVEEYMNRIQRFCPLSTAVWLAAGSYMLRLCVIDRSVPLTYRTMHRLILACALVAMKALEDHRWPQKRFAAVGGVDEASLSRLELCVEFLLSFDVQIFTPEKLKELTLQLQRAGQAATMTCRLPTSFNLKLGSPKIRNAQAV</sequence>
<feature type="region of interest" description="Disordered" evidence="1">
    <location>
        <begin position="1"/>
        <end position="30"/>
    </location>
</feature>
<dbReference type="Gene3D" id="3.30.710.10">
    <property type="entry name" value="Potassium Channel Kv1.1, Chain A"/>
    <property type="match status" value="1"/>
</dbReference>
<accession>A0A8J2MXB5</accession>
<evidence type="ECO:0000313" key="3">
    <source>
        <dbReference type="EMBL" id="CAG5149587.1"/>
    </source>
</evidence>
<dbReference type="SUPFAM" id="SSF54695">
    <property type="entry name" value="POZ domain"/>
    <property type="match status" value="1"/>
</dbReference>
<feature type="domain" description="BTB" evidence="2">
    <location>
        <begin position="59"/>
        <end position="126"/>
    </location>
</feature>
<dbReference type="GO" id="GO:0019901">
    <property type="term" value="F:protein kinase binding"/>
    <property type="evidence" value="ECO:0007669"/>
    <property type="project" value="InterPro"/>
</dbReference>
<evidence type="ECO:0000313" key="4">
    <source>
        <dbReference type="Proteomes" id="UP000676310"/>
    </source>
</evidence>
<dbReference type="RefSeq" id="XP_043165940.1">
    <property type="nucleotide sequence ID" value="XM_043310005.1"/>
</dbReference>